<dbReference type="GO" id="GO:0009423">
    <property type="term" value="P:chorismate biosynthetic process"/>
    <property type="evidence" value="ECO:0007669"/>
    <property type="project" value="UniProtKB-UniRule"/>
</dbReference>
<comment type="subcellular location">
    <subcellularLocation>
        <location evidence="7">Cytoplasm</location>
    </subcellularLocation>
</comment>
<dbReference type="GO" id="GO:0004765">
    <property type="term" value="F:shikimate kinase activity"/>
    <property type="evidence" value="ECO:0007669"/>
    <property type="project" value="UniProtKB-UniRule"/>
</dbReference>
<evidence type="ECO:0000256" key="1">
    <source>
        <dbReference type="ARBA" id="ARBA00022605"/>
    </source>
</evidence>
<keyword evidence="4 7" id="KW-0418">Kinase</keyword>
<evidence type="ECO:0000256" key="2">
    <source>
        <dbReference type="ARBA" id="ARBA00022679"/>
    </source>
</evidence>
<dbReference type="CDD" id="cd00464">
    <property type="entry name" value="SK"/>
    <property type="match status" value="1"/>
</dbReference>
<dbReference type="HAMAP" id="MF_00109">
    <property type="entry name" value="Shikimate_kinase"/>
    <property type="match status" value="1"/>
</dbReference>
<keyword evidence="7" id="KW-0963">Cytoplasm</keyword>
<dbReference type="GO" id="GO:0009073">
    <property type="term" value="P:aromatic amino acid family biosynthetic process"/>
    <property type="evidence" value="ECO:0007669"/>
    <property type="project" value="UniProtKB-KW"/>
</dbReference>
<keyword evidence="2 7" id="KW-0808">Transferase</keyword>
<keyword evidence="3 7" id="KW-0547">Nucleotide-binding</keyword>
<comment type="pathway">
    <text evidence="7">Metabolic intermediate biosynthesis; chorismate biosynthesis; chorismate from D-erythrose 4-phosphate and phosphoenolpyruvate: step 5/7.</text>
</comment>
<sequence>MSIVLVGAPGSGKSTVGALLAERLGHRFVDVDAVIVSATGREISDIFAVDGEAAFRELEREHTLAALQEADTVVSLGGGAVMNDQIRDALGGHQVVWLQVPPGVAADRVGMNVARPLLLGNVRGRLAQLLRERTPLYEAVATHPVDASEGDAEAVTARVLEKLGIDR</sequence>
<dbReference type="Gene3D" id="3.40.50.300">
    <property type="entry name" value="P-loop containing nucleotide triphosphate hydrolases"/>
    <property type="match status" value="1"/>
</dbReference>
<dbReference type="Pfam" id="PF01202">
    <property type="entry name" value="SKI"/>
    <property type="match status" value="1"/>
</dbReference>
<dbReference type="InterPro" id="IPR031322">
    <property type="entry name" value="Shikimate/glucono_kinase"/>
</dbReference>
<gene>
    <name evidence="7" type="primary">aroK</name>
    <name evidence="8" type="ORF">FB460_0285</name>
</gene>
<dbReference type="AlphaFoldDB" id="A0A542ZQA1"/>
<comment type="cofactor">
    <cofactor evidence="7">
        <name>Mg(2+)</name>
        <dbReference type="ChEBI" id="CHEBI:18420"/>
    </cofactor>
    <text evidence="7">Binds 1 Mg(2+) ion per subunit.</text>
</comment>
<dbReference type="PANTHER" id="PTHR21087">
    <property type="entry name" value="SHIKIMATE KINASE"/>
    <property type="match status" value="1"/>
</dbReference>
<keyword evidence="5 7" id="KW-0067">ATP-binding</keyword>
<dbReference type="GO" id="GO:0005524">
    <property type="term" value="F:ATP binding"/>
    <property type="evidence" value="ECO:0007669"/>
    <property type="project" value="UniProtKB-UniRule"/>
</dbReference>
<comment type="caution">
    <text evidence="7">Lacks conserved residue(s) required for the propagation of feature annotation.</text>
</comment>
<dbReference type="EMBL" id="VFOR01000001">
    <property type="protein sequence ID" value="TQL62507.1"/>
    <property type="molecule type" value="Genomic_DNA"/>
</dbReference>
<feature type="binding site" evidence="7">
    <location>
        <position position="32"/>
    </location>
    <ligand>
        <name>substrate</name>
    </ligand>
</feature>
<name>A0A542ZQA1_9ACTN</name>
<dbReference type="GO" id="GO:0000287">
    <property type="term" value="F:magnesium ion binding"/>
    <property type="evidence" value="ECO:0007669"/>
    <property type="project" value="UniProtKB-UniRule"/>
</dbReference>
<dbReference type="OrthoDB" id="9800332at2"/>
<comment type="caution">
    <text evidence="8">The sequence shown here is derived from an EMBL/GenBank/DDBJ whole genome shotgun (WGS) entry which is preliminary data.</text>
</comment>
<comment type="function">
    <text evidence="7">Catalyzes the specific phosphorylation of the 3-hydroxyl group of shikimic acid using ATP as a cosubstrate.</text>
</comment>
<evidence type="ECO:0000256" key="5">
    <source>
        <dbReference type="ARBA" id="ARBA00022840"/>
    </source>
</evidence>
<proteinExistence type="inferred from homology"/>
<dbReference type="EC" id="2.7.1.71" evidence="7"/>
<reference evidence="8 9" key="1">
    <citation type="submission" date="2019-06" db="EMBL/GenBank/DDBJ databases">
        <title>Sequencing the genomes of 1000 actinobacteria strains.</title>
        <authorList>
            <person name="Klenk H.-P."/>
        </authorList>
    </citation>
    <scope>NUCLEOTIDE SEQUENCE [LARGE SCALE GENOMIC DNA]</scope>
    <source>
        <strain evidence="8 9">DSM 8251</strain>
    </source>
</reference>
<feature type="binding site" evidence="7">
    <location>
        <position position="115"/>
    </location>
    <ligand>
        <name>ATP</name>
        <dbReference type="ChEBI" id="CHEBI:30616"/>
    </ligand>
</feature>
<evidence type="ECO:0000313" key="8">
    <source>
        <dbReference type="EMBL" id="TQL62507.1"/>
    </source>
</evidence>
<dbReference type="InterPro" id="IPR027417">
    <property type="entry name" value="P-loop_NTPase"/>
</dbReference>
<evidence type="ECO:0000313" key="9">
    <source>
        <dbReference type="Proteomes" id="UP000316196"/>
    </source>
</evidence>
<dbReference type="GO" id="GO:0005829">
    <property type="term" value="C:cytosol"/>
    <property type="evidence" value="ECO:0007669"/>
    <property type="project" value="TreeGrafter"/>
</dbReference>
<feature type="binding site" evidence="7">
    <location>
        <begin position="10"/>
        <end position="15"/>
    </location>
    <ligand>
        <name>ATP</name>
        <dbReference type="ChEBI" id="CHEBI:30616"/>
    </ligand>
</feature>
<protein>
    <recommendedName>
        <fullName evidence="7">Shikimate kinase</fullName>
        <shortName evidence="7">SK</shortName>
        <ecNumber evidence="7">2.7.1.71</ecNumber>
    </recommendedName>
</protein>
<feature type="binding site" evidence="7">
    <location>
        <position position="14"/>
    </location>
    <ligand>
        <name>Mg(2+)</name>
        <dbReference type="ChEBI" id="CHEBI:18420"/>
    </ligand>
</feature>
<dbReference type="PRINTS" id="PR01100">
    <property type="entry name" value="SHIKIMTKNASE"/>
</dbReference>
<comment type="subunit">
    <text evidence="7">Monomer.</text>
</comment>
<evidence type="ECO:0000256" key="3">
    <source>
        <dbReference type="ARBA" id="ARBA00022741"/>
    </source>
</evidence>
<keyword evidence="6 7" id="KW-0057">Aromatic amino acid biosynthesis</keyword>
<dbReference type="UniPathway" id="UPA00053">
    <property type="reaction ID" value="UER00088"/>
</dbReference>
<feature type="binding site" evidence="7">
    <location>
        <position position="78"/>
    </location>
    <ligand>
        <name>substrate</name>
    </ligand>
</feature>
<keyword evidence="7" id="KW-0460">Magnesium</keyword>
<comment type="similarity">
    <text evidence="7">Belongs to the shikimate kinase family.</text>
</comment>
<comment type="catalytic activity">
    <reaction evidence="7">
        <text>shikimate + ATP = 3-phosphoshikimate + ADP + H(+)</text>
        <dbReference type="Rhea" id="RHEA:13121"/>
        <dbReference type="ChEBI" id="CHEBI:15378"/>
        <dbReference type="ChEBI" id="CHEBI:30616"/>
        <dbReference type="ChEBI" id="CHEBI:36208"/>
        <dbReference type="ChEBI" id="CHEBI:145989"/>
        <dbReference type="ChEBI" id="CHEBI:456216"/>
        <dbReference type="EC" id="2.7.1.71"/>
    </reaction>
</comment>
<dbReference type="Proteomes" id="UP000316196">
    <property type="component" value="Unassembled WGS sequence"/>
</dbReference>
<keyword evidence="1 7" id="KW-0028">Amino-acid biosynthesis</keyword>
<dbReference type="PANTHER" id="PTHR21087:SF16">
    <property type="entry name" value="SHIKIMATE KINASE 1, CHLOROPLASTIC"/>
    <property type="match status" value="1"/>
</dbReference>
<evidence type="ECO:0000256" key="6">
    <source>
        <dbReference type="ARBA" id="ARBA00023141"/>
    </source>
</evidence>
<keyword evidence="7" id="KW-0479">Metal-binding</keyword>
<evidence type="ECO:0000256" key="4">
    <source>
        <dbReference type="ARBA" id="ARBA00022777"/>
    </source>
</evidence>
<evidence type="ECO:0000256" key="7">
    <source>
        <dbReference type="HAMAP-Rule" id="MF_00109"/>
    </source>
</evidence>
<keyword evidence="9" id="KW-1185">Reference proteome</keyword>
<feature type="binding site" evidence="7">
    <location>
        <position position="56"/>
    </location>
    <ligand>
        <name>substrate</name>
    </ligand>
</feature>
<dbReference type="InterPro" id="IPR000623">
    <property type="entry name" value="Shikimate_kinase/TSH1"/>
</dbReference>
<feature type="binding site" evidence="7">
    <location>
        <position position="133"/>
    </location>
    <ligand>
        <name>substrate</name>
    </ligand>
</feature>
<dbReference type="RefSeq" id="WP_142092341.1">
    <property type="nucleotide sequence ID" value="NZ_BAAAMD010000003.1"/>
</dbReference>
<organism evidence="8 9">
    <name type="scientific">Propioniferax innocua</name>
    <dbReference type="NCBI Taxonomy" id="1753"/>
    <lineage>
        <taxon>Bacteria</taxon>
        <taxon>Bacillati</taxon>
        <taxon>Actinomycetota</taxon>
        <taxon>Actinomycetes</taxon>
        <taxon>Propionibacteriales</taxon>
        <taxon>Propionibacteriaceae</taxon>
        <taxon>Propioniferax</taxon>
    </lineage>
</organism>
<dbReference type="SUPFAM" id="SSF52540">
    <property type="entry name" value="P-loop containing nucleoside triphosphate hydrolases"/>
    <property type="match status" value="1"/>
</dbReference>
<accession>A0A542ZQA1</accession>
<dbReference type="GO" id="GO:0008652">
    <property type="term" value="P:amino acid biosynthetic process"/>
    <property type="evidence" value="ECO:0007669"/>
    <property type="project" value="UniProtKB-KW"/>
</dbReference>